<dbReference type="SUPFAM" id="SSF53474">
    <property type="entry name" value="alpha/beta-Hydrolases"/>
    <property type="match status" value="1"/>
</dbReference>
<feature type="domain" description="Alpha/beta hydrolase fold-3" evidence="4">
    <location>
        <begin position="73"/>
        <end position="272"/>
    </location>
</feature>
<evidence type="ECO:0000313" key="5">
    <source>
        <dbReference type="EMBL" id="MBK4217677.1"/>
    </source>
</evidence>
<dbReference type="GO" id="GO:0004806">
    <property type="term" value="F:triacylglycerol lipase activity"/>
    <property type="evidence" value="ECO:0007669"/>
    <property type="project" value="TreeGrafter"/>
</dbReference>
<comment type="caution">
    <text evidence="5">The sequence shown here is derived from an EMBL/GenBank/DDBJ whole genome shotgun (WGS) entry which is preliminary data.</text>
</comment>
<dbReference type="GO" id="GO:0004771">
    <property type="term" value="F:sterol ester esterase activity"/>
    <property type="evidence" value="ECO:0007669"/>
    <property type="project" value="TreeGrafter"/>
</dbReference>
<dbReference type="PANTHER" id="PTHR23025:SF4">
    <property type="entry name" value="ALPHA_BETA HYDROLASE FOLD-3 DOMAIN-CONTAINING PROTEIN"/>
    <property type="match status" value="1"/>
</dbReference>
<dbReference type="PANTHER" id="PTHR23025">
    <property type="entry name" value="TRIACYLGLYCEROL LIPASE"/>
    <property type="match status" value="1"/>
</dbReference>
<evidence type="ECO:0000259" key="4">
    <source>
        <dbReference type="Pfam" id="PF07859"/>
    </source>
</evidence>
<keyword evidence="6" id="KW-1185">Reference proteome</keyword>
<evidence type="ECO:0000313" key="6">
    <source>
        <dbReference type="Proteomes" id="UP000640485"/>
    </source>
</evidence>
<dbReference type="Proteomes" id="UP000640485">
    <property type="component" value="Unassembled WGS sequence"/>
</dbReference>
<dbReference type="InterPro" id="IPR033140">
    <property type="entry name" value="Lipase_GDXG_put_SER_AS"/>
</dbReference>
<evidence type="ECO:0000256" key="2">
    <source>
        <dbReference type="ARBA" id="ARBA00022801"/>
    </source>
</evidence>
<proteinExistence type="inferred from homology"/>
<evidence type="ECO:0000256" key="3">
    <source>
        <dbReference type="PROSITE-ProRule" id="PRU10038"/>
    </source>
</evidence>
<keyword evidence="2 5" id="KW-0378">Hydrolase</keyword>
<feature type="active site" evidence="3">
    <location>
        <position position="146"/>
    </location>
</feature>
<name>A0A934SGZ7_9RHOB</name>
<gene>
    <name evidence="5" type="ORF">JJJ17_17230</name>
</gene>
<comment type="similarity">
    <text evidence="1">Belongs to the 'GDXG' lipolytic enzyme family.</text>
</comment>
<accession>A0A934SGZ7</accession>
<dbReference type="Pfam" id="PF07859">
    <property type="entry name" value="Abhydrolase_3"/>
    <property type="match status" value="1"/>
</dbReference>
<dbReference type="InterPro" id="IPR029058">
    <property type="entry name" value="AB_hydrolase_fold"/>
</dbReference>
<dbReference type="GO" id="GO:0005829">
    <property type="term" value="C:cytosol"/>
    <property type="evidence" value="ECO:0007669"/>
    <property type="project" value="TreeGrafter"/>
</dbReference>
<dbReference type="RefSeq" id="WP_200688665.1">
    <property type="nucleotide sequence ID" value="NZ_JAEPRQ010000008.1"/>
</dbReference>
<dbReference type="Gene3D" id="3.40.50.1820">
    <property type="entry name" value="alpha/beta hydrolase"/>
    <property type="match status" value="1"/>
</dbReference>
<dbReference type="InterPro" id="IPR002168">
    <property type="entry name" value="Lipase_GDXG_HIS_AS"/>
</dbReference>
<dbReference type="InterPro" id="IPR013094">
    <property type="entry name" value="AB_hydrolase_3"/>
</dbReference>
<dbReference type="GO" id="GO:0019433">
    <property type="term" value="P:triglyceride catabolic process"/>
    <property type="evidence" value="ECO:0007669"/>
    <property type="project" value="TreeGrafter"/>
</dbReference>
<dbReference type="EMBL" id="JAEPRQ010000008">
    <property type="protein sequence ID" value="MBK4217677.1"/>
    <property type="molecule type" value="Genomic_DNA"/>
</dbReference>
<dbReference type="PROSITE" id="PS01173">
    <property type="entry name" value="LIPASE_GDXG_HIS"/>
    <property type="match status" value="1"/>
</dbReference>
<dbReference type="PROSITE" id="PS01174">
    <property type="entry name" value="LIPASE_GDXG_SER"/>
    <property type="match status" value="1"/>
</dbReference>
<reference evidence="5" key="1">
    <citation type="submission" date="2021-01" db="EMBL/GenBank/DDBJ databases">
        <title>Paracoccus amoyensis sp. nov., isolated from the surface seawater along the coast of Xiamen Island, China.</title>
        <authorList>
            <person name="Lyu L."/>
        </authorList>
    </citation>
    <scope>NUCLEOTIDE SEQUENCE</scope>
    <source>
        <strain evidence="5">MJ17</strain>
    </source>
</reference>
<sequence length="299" mass="32028">MRSDEAIDPEFLAIAAPRAALTLPFDASAPEPARRNRRELFGPVSGRMAAHVQTERRDDLAFFTPDNARPGYILYLHGGGWALCDTVTHAAVMTDLAATSGLTVAGADYPLAPEHPYPQALDMLAETAARLAAENPGAPLVLAGDSAGANLALGLAARLRDAGSVRVDALVLFYGCYRRLFDTESHRLYGGGEFGLTTEGMRVYWDLYLASHSAPAYGDLTKLDVNGLPPCFIGAAALDCLRDDSTWLADRLSAAGIPNAHQSVPAVPHGFLHYTGLYPPAFGLLDAAGQWLRDRDRQP</sequence>
<organism evidence="5 6">
    <name type="scientific">Paracoccus caeni</name>
    <dbReference type="NCBI Taxonomy" id="657651"/>
    <lineage>
        <taxon>Bacteria</taxon>
        <taxon>Pseudomonadati</taxon>
        <taxon>Pseudomonadota</taxon>
        <taxon>Alphaproteobacteria</taxon>
        <taxon>Rhodobacterales</taxon>
        <taxon>Paracoccaceae</taxon>
        <taxon>Paracoccus</taxon>
    </lineage>
</organism>
<protein>
    <submittedName>
        <fullName evidence="5">Alpha/beta hydrolase</fullName>
    </submittedName>
</protein>
<dbReference type="AlphaFoldDB" id="A0A934SGZ7"/>
<evidence type="ECO:0000256" key="1">
    <source>
        <dbReference type="ARBA" id="ARBA00010515"/>
    </source>
</evidence>